<evidence type="ECO:0000313" key="1">
    <source>
        <dbReference type="EMBL" id="KAI3771284.1"/>
    </source>
</evidence>
<dbReference type="EMBL" id="CM042047">
    <property type="protein sequence ID" value="KAI3771284.1"/>
    <property type="molecule type" value="Genomic_DNA"/>
</dbReference>
<name>A0ACB9FJ36_ARCLA</name>
<dbReference type="Proteomes" id="UP001055879">
    <property type="component" value="Linkage Group LG01"/>
</dbReference>
<accession>A0ACB9FJ36</accession>
<sequence length="68" mass="7827">MAMGFRGVIMSRFADVYTSFMFYFSTDAKDICLIVARIKPLVTNQFPSCYSNQFRHAGDHHIPVTMIM</sequence>
<organism evidence="1 2">
    <name type="scientific">Arctium lappa</name>
    <name type="common">Greater burdock</name>
    <name type="synonym">Lappa major</name>
    <dbReference type="NCBI Taxonomy" id="4217"/>
    <lineage>
        <taxon>Eukaryota</taxon>
        <taxon>Viridiplantae</taxon>
        <taxon>Streptophyta</taxon>
        <taxon>Embryophyta</taxon>
        <taxon>Tracheophyta</taxon>
        <taxon>Spermatophyta</taxon>
        <taxon>Magnoliopsida</taxon>
        <taxon>eudicotyledons</taxon>
        <taxon>Gunneridae</taxon>
        <taxon>Pentapetalae</taxon>
        <taxon>asterids</taxon>
        <taxon>campanulids</taxon>
        <taxon>Asterales</taxon>
        <taxon>Asteraceae</taxon>
        <taxon>Carduoideae</taxon>
        <taxon>Cardueae</taxon>
        <taxon>Arctiinae</taxon>
        <taxon>Arctium</taxon>
    </lineage>
</organism>
<keyword evidence="2" id="KW-1185">Reference proteome</keyword>
<gene>
    <name evidence="1" type="ORF">L6452_02445</name>
</gene>
<comment type="caution">
    <text evidence="1">The sequence shown here is derived from an EMBL/GenBank/DDBJ whole genome shotgun (WGS) entry which is preliminary data.</text>
</comment>
<evidence type="ECO:0000313" key="2">
    <source>
        <dbReference type="Proteomes" id="UP001055879"/>
    </source>
</evidence>
<reference evidence="2" key="1">
    <citation type="journal article" date="2022" name="Mol. Ecol. Resour.">
        <title>The genomes of chicory, endive, great burdock and yacon provide insights into Asteraceae palaeo-polyploidization history and plant inulin production.</title>
        <authorList>
            <person name="Fan W."/>
            <person name="Wang S."/>
            <person name="Wang H."/>
            <person name="Wang A."/>
            <person name="Jiang F."/>
            <person name="Liu H."/>
            <person name="Zhao H."/>
            <person name="Xu D."/>
            <person name="Zhang Y."/>
        </authorList>
    </citation>
    <scope>NUCLEOTIDE SEQUENCE [LARGE SCALE GENOMIC DNA]</scope>
    <source>
        <strain evidence="2">cv. Niubang</strain>
    </source>
</reference>
<proteinExistence type="predicted"/>
<protein>
    <submittedName>
        <fullName evidence="1">Uncharacterized protein</fullName>
    </submittedName>
</protein>
<reference evidence="1 2" key="2">
    <citation type="journal article" date="2022" name="Mol. Ecol. Resour.">
        <title>The genomes of chicory, endive, great burdock and yacon provide insights into Asteraceae paleo-polyploidization history and plant inulin production.</title>
        <authorList>
            <person name="Fan W."/>
            <person name="Wang S."/>
            <person name="Wang H."/>
            <person name="Wang A."/>
            <person name="Jiang F."/>
            <person name="Liu H."/>
            <person name="Zhao H."/>
            <person name="Xu D."/>
            <person name="Zhang Y."/>
        </authorList>
    </citation>
    <scope>NUCLEOTIDE SEQUENCE [LARGE SCALE GENOMIC DNA]</scope>
    <source>
        <strain evidence="2">cv. Niubang</strain>
    </source>
</reference>